<proteinExistence type="predicted"/>
<dbReference type="RefSeq" id="WP_120604285.1">
    <property type="nucleotide sequence ID" value="NZ_JABFJX010000269.1"/>
</dbReference>
<feature type="signal peptide" evidence="1">
    <location>
        <begin position="1"/>
        <end position="18"/>
    </location>
</feature>
<dbReference type="AlphaFoldDB" id="A0A3A8K2F8"/>
<dbReference type="Proteomes" id="UP000268313">
    <property type="component" value="Unassembled WGS sequence"/>
</dbReference>
<protein>
    <recommendedName>
        <fullName evidence="4">DUF3617 family protein</fullName>
    </recommendedName>
</protein>
<dbReference type="EMBL" id="RAWE01000074">
    <property type="protein sequence ID" value="RKH01289.1"/>
    <property type="molecule type" value="Genomic_DNA"/>
</dbReference>
<comment type="caution">
    <text evidence="2">The sequence shown here is derived from an EMBL/GenBank/DDBJ whole genome shotgun (WGS) entry which is preliminary data.</text>
</comment>
<keyword evidence="1" id="KW-0732">Signal</keyword>
<evidence type="ECO:0008006" key="4">
    <source>
        <dbReference type="Google" id="ProtNLM"/>
    </source>
</evidence>
<name>A0A3A8K2F8_9BACT</name>
<dbReference type="OrthoDB" id="5509105at2"/>
<evidence type="ECO:0000256" key="1">
    <source>
        <dbReference type="SAM" id="SignalP"/>
    </source>
</evidence>
<gene>
    <name evidence="2" type="ORF">D7X32_20680</name>
</gene>
<organism evidence="2 3">
    <name type="scientific">Corallococcus carmarthensis</name>
    <dbReference type="NCBI Taxonomy" id="2316728"/>
    <lineage>
        <taxon>Bacteria</taxon>
        <taxon>Pseudomonadati</taxon>
        <taxon>Myxococcota</taxon>
        <taxon>Myxococcia</taxon>
        <taxon>Myxococcales</taxon>
        <taxon>Cystobacterineae</taxon>
        <taxon>Myxococcaceae</taxon>
        <taxon>Corallococcus</taxon>
    </lineage>
</organism>
<evidence type="ECO:0000313" key="2">
    <source>
        <dbReference type="EMBL" id="RKH01289.1"/>
    </source>
</evidence>
<reference evidence="3" key="1">
    <citation type="submission" date="2018-09" db="EMBL/GenBank/DDBJ databases">
        <authorList>
            <person name="Livingstone P.G."/>
            <person name="Whitworth D.E."/>
        </authorList>
    </citation>
    <scope>NUCLEOTIDE SEQUENCE [LARGE SCALE GENOMIC DNA]</scope>
    <source>
        <strain evidence="3">CA043D</strain>
    </source>
</reference>
<keyword evidence="3" id="KW-1185">Reference proteome</keyword>
<accession>A0A3A8K2F8</accession>
<feature type="chain" id="PRO_5017241005" description="DUF3617 family protein" evidence="1">
    <location>
        <begin position="19"/>
        <end position="157"/>
    </location>
</feature>
<sequence length="157" mass="16764">MFRISSVCLCLFASLAIADESSSKPARLTVAQKNGWAVYDAELKKKEDAVNKACGSAVKSSYEKASYPAFDPMKDRTQSACQSAVGTLVEVCGTADGKAAVKESVTKTVCRLSTDGTKVSLDGGVLTIHIDPVKRSISGKNPENYSYSWKSALEEVL</sequence>
<evidence type="ECO:0000313" key="3">
    <source>
        <dbReference type="Proteomes" id="UP000268313"/>
    </source>
</evidence>